<keyword evidence="3" id="KW-0444">Lipid biosynthesis</keyword>
<evidence type="ECO:0000313" key="23">
    <source>
        <dbReference type="Proteomes" id="UP001595528"/>
    </source>
</evidence>
<dbReference type="PANTHER" id="PTHR24317:SF7">
    <property type="entry name" value="PEROXISOMAL TRANS-2-ENOYL-COA REDUCTASE"/>
    <property type="match status" value="1"/>
</dbReference>
<evidence type="ECO:0000256" key="18">
    <source>
        <dbReference type="ARBA" id="ARBA00049251"/>
    </source>
</evidence>
<dbReference type="EC" id="1.3.1.38" evidence="13"/>
<evidence type="ECO:0000313" key="22">
    <source>
        <dbReference type="EMBL" id="MFC3225598.1"/>
    </source>
</evidence>
<evidence type="ECO:0000256" key="20">
    <source>
        <dbReference type="ARBA" id="ARBA00049559"/>
    </source>
</evidence>
<comment type="function">
    <text evidence="11">Participates in chain elongation of fatty acids. Catalyzes the reduction of trans-2-enoyl-CoAs of varying chain lengths from 6:1 to 16:1, having maximum activity with 10:1 CoA. Has no 2,4-dienoyl-CoA reductase activity.</text>
</comment>
<gene>
    <name evidence="22" type="ORF">ACFOGJ_00045</name>
</gene>
<evidence type="ECO:0000256" key="6">
    <source>
        <dbReference type="ARBA" id="ARBA00022857"/>
    </source>
</evidence>
<proteinExistence type="predicted"/>
<comment type="catalytic activity">
    <reaction evidence="15">
        <text>(2E)-dodecenoyl-CoA + NADPH + H(+) = dodecanoyl-CoA + NADP(+)</text>
        <dbReference type="Rhea" id="RHEA:44964"/>
        <dbReference type="ChEBI" id="CHEBI:15378"/>
        <dbReference type="ChEBI" id="CHEBI:57330"/>
        <dbReference type="ChEBI" id="CHEBI:57375"/>
        <dbReference type="ChEBI" id="CHEBI:57783"/>
        <dbReference type="ChEBI" id="CHEBI:58349"/>
    </reaction>
    <physiologicalReaction direction="left-to-right" evidence="15">
        <dbReference type="Rhea" id="RHEA:44965"/>
    </physiologicalReaction>
</comment>
<evidence type="ECO:0000256" key="15">
    <source>
        <dbReference type="ARBA" id="ARBA00047570"/>
    </source>
</evidence>
<protein>
    <recommendedName>
        <fullName evidence="14">Peroxisomal trans-2-enoyl-CoA reductase</fullName>
        <ecNumber evidence="13">1.3.1.38</ecNumber>
    </recommendedName>
</protein>
<dbReference type="InterPro" id="IPR052388">
    <property type="entry name" value="Peroxisomal_t2-enoyl-CoA_red"/>
</dbReference>
<evidence type="ECO:0000256" key="11">
    <source>
        <dbReference type="ARBA" id="ARBA00037124"/>
    </source>
</evidence>
<comment type="caution">
    <text evidence="22">The sequence shown here is derived from an EMBL/GenBank/DDBJ whole genome shotgun (WGS) entry which is preliminary data.</text>
</comment>
<evidence type="ECO:0000256" key="1">
    <source>
        <dbReference type="ARBA" id="ARBA00004275"/>
    </source>
</evidence>
<keyword evidence="6" id="KW-0521">NADP</keyword>
<evidence type="ECO:0000256" key="12">
    <source>
        <dbReference type="ARBA" id="ARBA00038622"/>
    </source>
</evidence>
<evidence type="ECO:0000256" key="17">
    <source>
        <dbReference type="ARBA" id="ARBA00049108"/>
    </source>
</evidence>
<dbReference type="Gene3D" id="3.40.50.720">
    <property type="entry name" value="NAD(P)-binding Rossmann-like Domain"/>
    <property type="match status" value="1"/>
</dbReference>
<keyword evidence="9" id="KW-0576">Peroxisome</keyword>
<evidence type="ECO:0000256" key="4">
    <source>
        <dbReference type="ARBA" id="ARBA00022553"/>
    </source>
</evidence>
<evidence type="ECO:0000256" key="2">
    <source>
        <dbReference type="ARBA" id="ARBA00005189"/>
    </source>
</evidence>
<comment type="catalytic activity">
    <reaction evidence="17">
        <text>(2E)-hexenoyl-CoA + NADPH + H(+) = hexanoyl-CoA + NADP(+)</text>
        <dbReference type="Rhea" id="RHEA:44956"/>
        <dbReference type="ChEBI" id="CHEBI:15378"/>
        <dbReference type="ChEBI" id="CHEBI:57783"/>
        <dbReference type="ChEBI" id="CHEBI:58349"/>
        <dbReference type="ChEBI" id="CHEBI:62077"/>
        <dbReference type="ChEBI" id="CHEBI:62620"/>
    </reaction>
    <physiologicalReaction direction="left-to-right" evidence="17">
        <dbReference type="Rhea" id="RHEA:44957"/>
    </physiologicalReaction>
</comment>
<keyword evidence="5" id="KW-0276">Fatty acid metabolism</keyword>
<dbReference type="EMBL" id="JBHRTR010000001">
    <property type="protein sequence ID" value="MFC3225598.1"/>
    <property type="molecule type" value="Genomic_DNA"/>
</dbReference>
<dbReference type="InterPro" id="IPR057326">
    <property type="entry name" value="KR_dom"/>
</dbReference>
<accession>A0ABV7KTD4</accession>
<comment type="catalytic activity">
    <reaction evidence="20">
        <text>(2E)-octenoyl-CoA + NADPH + H(+) = octanoyl-CoA + NADP(+)</text>
        <dbReference type="Rhea" id="RHEA:44952"/>
        <dbReference type="ChEBI" id="CHEBI:15378"/>
        <dbReference type="ChEBI" id="CHEBI:57386"/>
        <dbReference type="ChEBI" id="CHEBI:57783"/>
        <dbReference type="ChEBI" id="CHEBI:58349"/>
        <dbReference type="ChEBI" id="CHEBI:62242"/>
    </reaction>
    <physiologicalReaction direction="left-to-right" evidence="20">
        <dbReference type="Rhea" id="RHEA:44953"/>
    </physiologicalReaction>
</comment>
<evidence type="ECO:0000256" key="9">
    <source>
        <dbReference type="ARBA" id="ARBA00023140"/>
    </source>
</evidence>
<dbReference type="PRINTS" id="PR00081">
    <property type="entry name" value="GDHRDH"/>
</dbReference>
<comment type="catalytic activity">
    <reaction evidence="18">
        <text>a (2E)-enoyl-CoA + NADPH + H(+) = a 2,3-saturated acyl-CoA + NADP(+)</text>
        <dbReference type="Rhea" id="RHEA:33763"/>
        <dbReference type="ChEBI" id="CHEBI:15378"/>
        <dbReference type="ChEBI" id="CHEBI:57783"/>
        <dbReference type="ChEBI" id="CHEBI:58349"/>
        <dbReference type="ChEBI" id="CHEBI:58856"/>
        <dbReference type="ChEBI" id="CHEBI:65111"/>
        <dbReference type="EC" id="1.3.1.38"/>
    </reaction>
    <physiologicalReaction direction="left-to-right" evidence="18">
        <dbReference type="Rhea" id="RHEA:33764"/>
    </physiologicalReaction>
</comment>
<evidence type="ECO:0000256" key="19">
    <source>
        <dbReference type="ARBA" id="ARBA00049386"/>
    </source>
</evidence>
<sequence length="283" mass="29811">MFRDDLLRDERILVTGGGGDLGRAMAARFLDLGASVVLCGRSPERLDAALAAPAIARHAERATALPCDLRDPAAVAAMMERIWQDGPLTVLVNNAAANFIAQTERLSARAADAILGPSLHGALYATLEAGRRWIDAGDRGTVLSILSTSARTGRAFTAPSEMAKAGLEAMTKSLAVEWGPKGIRMVAIAPGAFETETAARQLRPGAGDGDEGGFAGLAEWIPDGRLGRTDELADLAAFLLSGPAAHITGETIAIDGGAHLRSSGAEDLLRWPQEKWDAVRQRR</sequence>
<keyword evidence="8" id="KW-0443">Lipid metabolism</keyword>
<evidence type="ECO:0000256" key="8">
    <source>
        <dbReference type="ARBA" id="ARBA00023098"/>
    </source>
</evidence>
<dbReference type="InterPro" id="IPR002347">
    <property type="entry name" value="SDR_fam"/>
</dbReference>
<keyword evidence="4" id="KW-0597">Phosphoprotein</keyword>
<evidence type="ECO:0000256" key="7">
    <source>
        <dbReference type="ARBA" id="ARBA00023002"/>
    </source>
</evidence>
<comment type="subcellular location">
    <subcellularLocation>
        <location evidence="1">Peroxisome</location>
    </subcellularLocation>
</comment>
<comment type="catalytic activity">
    <reaction evidence="16">
        <text>(2E)-tetradecenoyl-CoA + NADPH + H(+) = tetradecanoyl-CoA + NADP(+)</text>
        <dbReference type="Rhea" id="RHEA:44968"/>
        <dbReference type="ChEBI" id="CHEBI:15378"/>
        <dbReference type="ChEBI" id="CHEBI:57385"/>
        <dbReference type="ChEBI" id="CHEBI:57783"/>
        <dbReference type="ChEBI" id="CHEBI:58349"/>
        <dbReference type="ChEBI" id="CHEBI:61405"/>
    </reaction>
    <physiologicalReaction direction="left-to-right" evidence="16">
        <dbReference type="Rhea" id="RHEA:44969"/>
    </physiologicalReaction>
</comment>
<dbReference type="SUPFAM" id="SSF51735">
    <property type="entry name" value="NAD(P)-binding Rossmann-fold domains"/>
    <property type="match status" value="1"/>
</dbReference>
<comment type="pathway">
    <text evidence="2">Lipid metabolism.</text>
</comment>
<keyword evidence="23" id="KW-1185">Reference proteome</keyword>
<keyword evidence="10" id="KW-0275">Fatty acid biosynthesis</keyword>
<organism evidence="22 23">
    <name type="scientific">Marinibaculum pumilum</name>
    <dbReference type="NCBI Taxonomy" id="1766165"/>
    <lineage>
        <taxon>Bacteria</taxon>
        <taxon>Pseudomonadati</taxon>
        <taxon>Pseudomonadota</taxon>
        <taxon>Alphaproteobacteria</taxon>
        <taxon>Rhodospirillales</taxon>
        <taxon>Rhodospirillaceae</taxon>
        <taxon>Marinibaculum</taxon>
    </lineage>
</organism>
<reference evidence="23" key="1">
    <citation type="journal article" date="2019" name="Int. J. Syst. Evol. Microbiol.">
        <title>The Global Catalogue of Microorganisms (GCM) 10K type strain sequencing project: providing services to taxonomists for standard genome sequencing and annotation.</title>
        <authorList>
            <consortium name="The Broad Institute Genomics Platform"/>
            <consortium name="The Broad Institute Genome Sequencing Center for Infectious Disease"/>
            <person name="Wu L."/>
            <person name="Ma J."/>
        </authorList>
    </citation>
    <scope>NUCLEOTIDE SEQUENCE [LARGE SCALE GENOMIC DNA]</scope>
    <source>
        <strain evidence="23">KCTC 42964</strain>
    </source>
</reference>
<dbReference type="InterPro" id="IPR036291">
    <property type="entry name" value="NAD(P)-bd_dom_sf"/>
</dbReference>
<comment type="catalytic activity">
    <reaction evidence="19">
        <text>(2E)-decenoyl-CoA + NADPH + H(+) = decanoyl-CoA + NADP(+)</text>
        <dbReference type="Rhea" id="RHEA:44960"/>
        <dbReference type="ChEBI" id="CHEBI:15378"/>
        <dbReference type="ChEBI" id="CHEBI:57783"/>
        <dbReference type="ChEBI" id="CHEBI:58349"/>
        <dbReference type="ChEBI" id="CHEBI:61406"/>
        <dbReference type="ChEBI" id="CHEBI:61430"/>
    </reaction>
    <physiologicalReaction direction="left-to-right" evidence="19">
        <dbReference type="Rhea" id="RHEA:44961"/>
    </physiologicalReaction>
</comment>
<evidence type="ECO:0000256" key="14">
    <source>
        <dbReference type="ARBA" id="ARBA00041063"/>
    </source>
</evidence>
<dbReference type="Proteomes" id="UP001595528">
    <property type="component" value="Unassembled WGS sequence"/>
</dbReference>
<evidence type="ECO:0000256" key="16">
    <source>
        <dbReference type="ARBA" id="ARBA00048686"/>
    </source>
</evidence>
<evidence type="ECO:0000256" key="10">
    <source>
        <dbReference type="ARBA" id="ARBA00023160"/>
    </source>
</evidence>
<evidence type="ECO:0000256" key="13">
    <source>
        <dbReference type="ARBA" id="ARBA00038849"/>
    </source>
</evidence>
<keyword evidence="7" id="KW-0560">Oxidoreductase</keyword>
<name>A0ABV7KTD4_9PROT</name>
<dbReference type="Pfam" id="PF13561">
    <property type="entry name" value="adh_short_C2"/>
    <property type="match status" value="1"/>
</dbReference>
<dbReference type="SMART" id="SM00822">
    <property type="entry name" value="PKS_KR"/>
    <property type="match status" value="1"/>
</dbReference>
<evidence type="ECO:0000256" key="5">
    <source>
        <dbReference type="ARBA" id="ARBA00022832"/>
    </source>
</evidence>
<comment type="subunit">
    <text evidence="12">Interacts with PEX5, probably required to target it into peroxisomes.</text>
</comment>
<evidence type="ECO:0000259" key="21">
    <source>
        <dbReference type="SMART" id="SM00822"/>
    </source>
</evidence>
<dbReference type="PANTHER" id="PTHR24317">
    <property type="entry name" value="PEROXISOMAL TRANS-2-ENOYL-COA REDUCTASE"/>
    <property type="match status" value="1"/>
</dbReference>
<dbReference type="RefSeq" id="WP_379897322.1">
    <property type="nucleotide sequence ID" value="NZ_JBHRTR010000001.1"/>
</dbReference>
<feature type="domain" description="Ketoreductase" evidence="21">
    <location>
        <begin position="10"/>
        <end position="217"/>
    </location>
</feature>
<evidence type="ECO:0000256" key="3">
    <source>
        <dbReference type="ARBA" id="ARBA00022516"/>
    </source>
</evidence>